<evidence type="ECO:0000256" key="8">
    <source>
        <dbReference type="ARBA" id="ARBA00044793"/>
    </source>
</evidence>
<dbReference type="Pfam" id="PF04506">
    <property type="entry name" value="Rft-1"/>
    <property type="match status" value="1"/>
</dbReference>
<comment type="subcellular location">
    <subcellularLocation>
        <location evidence="1 10">Endoplasmic reticulum membrane</location>
        <topology evidence="1 10">Multi-pass membrane protein</topology>
    </subcellularLocation>
</comment>
<feature type="region of interest" description="Disordered" evidence="11">
    <location>
        <begin position="76"/>
        <end position="106"/>
    </location>
</feature>
<feature type="region of interest" description="Disordered" evidence="11">
    <location>
        <begin position="336"/>
        <end position="389"/>
    </location>
</feature>
<evidence type="ECO:0000256" key="7">
    <source>
        <dbReference type="ARBA" id="ARBA00023136"/>
    </source>
</evidence>
<evidence type="ECO:0000256" key="2">
    <source>
        <dbReference type="ARBA" id="ARBA00004922"/>
    </source>
</evidence>
<dbReference type="GO" id="GO:0034203">
    <property type="term" value="P:glycolipid translocation"/>
    <property type="evidence" value="ECO:0007669"/>
    <property type="project" value="TreeGrafter"/>
</dbReference>
<dbReference type="AlphaFoldDB" id="A0AAD5RSI8"/>
<dbReference type="PANTHER" id="PTHR13117:SF5">
    <property type="entry name" value="PROTEIN RFT1 HOMOLOG"/>
    <property type="match status" value="1"/>
</dbReference>
<keyword evidence="13" id="KW-1185">Reference proteome</keyword>
<dbReference type="Proteomes" id="UP001201980">
    <property type="component" value="Unassembled WGS sequence"/>
</dbReference>
<evidence type="ECO:0000313" key="13">
    <source>
        <dbReference type="Proteomes" id="UP001201980"/>
    </source>
</evidence>
<evidence type="ECO:0000256" key="3">
    <source>
        <dbReference type="ARBA" id="ARBA00010288"/>
    </source>
</evidence>
<comment type="function">
    <text evidence="9 10">Intramembrane glycolipid transporter that operates in the biosynthetic pathway of dolichol-linked oligosaccharides, the glycan precursors employed in protein asparagine (N)-glycosylation. The sequential addition of sugars to dolichol pyrophosphate produces dolichol-linked oligosaccharides containing fourteen sugars, including two GlcNAcs, nine mannoses and three glucoses. Once assembled, the oligosaccharide is transferred from the lipid to nascent proteins by oligosaccharyltransferases. The assembly of dolichol-linked oligosaccharides begins on the cytosolic side of the endoplasmic reticulum membrane and finishes in its lumen. RFT1 could mediate the translocation of the cytosolically oriented intermediate DolPP-GlcNAc2Man5, produced by ALG11, into the ER lumen where dolichol-linked oligosaccharides assembly continues. However, the intramembrane lipid transporter activity could not be confirmed in vitro.</text>
</comment>
<comment type="caution">
    <text evidence="10">Lacks conserved residue(s) required for the propagation of feature annotation.</text>
</comment>
<dbReference type="GO" id="GO:0005789">
    <property type="term" value="C:endoplasmic reticulum membrane"/>
    <property type="evidence" value="ECO:0007669"/>
    <property type="project" value="UniProtKB-SubCell"/>
</dbReference>
<keyword evidence="4 10" id="KW-0812">Transmembrane</keyword>
<name>A0AAD5RSI8_9PEZI</name>
<dbReference type="GO" id="GO:0006488">
    <property type="term" value="P:dolichol-linked oligosaccharide biosynthetic process"/>
    <property type="evidence" value="ECO:0007669"/>
    <property type="project" value="InterPro"/>
</dbReference>
<keyword evidence="7 10" id="KW-0472">Membrane</keyword>
<keyword evidence="6 10" id="KW-1133">Transmembrane helix</keyword>
<comment type="caution">
    <text evidence="12">The sequence shown here is derived from an EMBL/GenBank/DDBJ whole genome shotgun (WGS) entry which is preliminary data.</text>
</comment>
<feature type="transmembrane region" description="Helical" evidence="10">
    <location>
        <begin position="117"/>
        <end position="135"/>
    </location>
</feature>
<feature type="compositionally biased region" description="Polar residues" evidence="11">
    <location>
        <begin position="76"/>
        <end position="86"/>
    </location>
</feature>
<keyword evidence="5 10" id="KW-0256">Endoplasmic reticulum</keyword>
<evidence type="ECO:0000313" key="12">
    <source>
        <dbReference type="EMBL" id="KAJ2903221.1"/>
    </source>
</evidence>
<keyword evidence="10" id="KW-0813">Transport</keyword>
<evidence type="ECO:0000256" key="6">
    <source>
        <dbReference type="ARBA" id="ARBA00022989"/>
    </source>
</evidence>
<proteinExistence type="inferred from homology"/>
<comment type="similarity">
    <text evidence="3 10">Belongs to the RFT1 family.</text>
</comment>
<sequence length="592" mass="62806">MTTAAATEARKPTTVVRGASLLIALQIVSRAITFIANQLLLRFLTAELLGVSTQLEVFYLSVLFFSRESLRVAAQRTDTSKNTKGQNDMKLDSTEGNDSPTPNNDIQTAQSAINTSYLSPLIGLPLTILFGSTYISSLSPVLISNTPYIVPSLYIYALASLIELASEPAFIILSIRLRFATRGRAESLGTFARCLLTLGMAYWGSTQENDLGVLPFAVGQLGYGTLVFSVYTADALALAKEEGFSLLPRILGGKEGEFILGLFSRPTLNLARSMVVQSLVKYVLTQGDTLLVSILSTPEAVGVYALVSNYGGLLARLVFQPVEESSRSYFSRLLSGAGSGAGEQRAGEGAREGEQEERTTTDDDDTREKGTGKEGKKKPKEETVEENPTLTAHATLMTILHVYTFFSLPIVALGPSAASPLLSTVAGRRWTSQTSSTSPDAGAALASYTLTLPLLALNGILEAFVSSVASSSEVHAQSLFMIFFAFLFSATGYLCLGGYWDMGAEGLVAANSVNMLGRILWSGWFIRKWFGTRGVGRGGSWGGFGASMPSQLAAASAVVAAGVVSRVAQEGDGAMLSLLKVAGCAVPFGAVL</sequence>
<reference evidence="12" key="1">
    <citation type="submission" date="2022-07" db="EMBL/GenBank/DDBJ databases">
        <title>Draft genome sequence of Zalerion maritima ATCC 34329, a (micro)plastics degrading marine fungus.</title>
        <authorList>
            <person name="Paco A."/>
            <person name="Goncalves M.F.M."/>
            <person name="Rocha-Santos T.A.P."/>
            <person name="Alves A."/>
        </authorList>
    </citation>
    <scope>NUCLEOTIDE SEQUENCE</scope>
    <source>
        <strain evidence="12">ATCC 34329</strain>
    </source>
</reference>
<feature type="transmembrane region" description="Helical" evidence="10">
    <location>
        <begin position="155"/>
        <end position="175"/>
    </location>
</feature>
<feature type="compositionally biased region" description="Basic and acidic residues" evidence="11">
    <location>
        <begin position="345"/>
        <end position="382"/>
    </location>
</feature>
<dbReference type="PANTHER" id="PTHR13117">
    <property type="entry name" value="ENDOPLASMIC RETICULUM MULTISPAN TRANSMEMBRANE PROTEIN-RELATED"/>
    <property type="match status" value="1"/>
</dbReference>
<evidence type="ECO:0000256" key="5">
    <source>
        <dbReference type="ARBA" id="ARBA00022824"/>
    </source>
</evidence>
<gene>
    <name evidence="12" type="ORF">MKZ38_010257</name>
</gene>
<evidence type="ECO:0000256" key="4">
    <source>
        <dbReference type="ARBA" id="ARBA00022692"/>
    </source>
</evidence>
<dbReference type="InterPro" id="IPR007594">
    <property type="entry name" value="RFT1"/>
</dbReference>
<feature type="transmembrane region" description="Helical" evidence="10">
    <location>
        <begin position="400"/>
        <end position="422"/>
    </location>
</feature>
<evidence type="ECO:0000256" key="9">
    <source>
        <dbReference type="ARBA" id="ARBA00045912"/>
    </source>
</evidence>
<feature type="transmembrane region" description="Helical" evidence="10">
    <location>
        <begin position="478"/>
        <end position="500"/>
    </location>
</feature>
<evidence type="ECO:0000256" key="10">
    <source>
        <dbReference type="RuleBase" id="RU365067"/>
    </source>
</evidence>
<feature type="compositionally biased region" description="Polar residues" evidence="11">
    <location>
        <begin position="94"/>
        <end position="106"/>
    </location>
</feature>
<feature type="transmembrane region" description="Helical" evidence="10">
    <location>
        <begin position="442"/>
        <end position="466"/>
    </location>
</feature>
<accession>A0AAD5RSI8</accession>
<evidence type="ECO:0000256" key="11">
    <source>
        <dbReference type="SAM" id="MobiDB-lite"/>
    </source>
</evidence>
<organism evidence="12 13">
    <name type="scientific">Zalerion maritima</name>
    <dbReference type="NCBI Taxonomy" id="339359"/>
    <lineage>
        <taxon>Eukaryota</taxon>
        <taxon>Fungi</taxon>
        <taxon>Dikarya</taxon>
        <taxon>Ascomycota</taxon>
        <taxon>Pezizomycotina</taxon>
        <taxon>Sordariomycetes</taxon>
        <taxon>Lulworthiomycetidae</taxon>
        <taxon>Lulworthiales</taxon>
        <taxon>Lulworthiaceae</taxon>
        <taxon>Zalerion</taxon>
    </lineage>
</organism>
<dbReference type="EMBL" id="JAKWBI020000088">
    <property type="protein sequence ID" value="KAJ2903221.1"/>
    <property type="molecule type" value="Genomic_DNA"/>
</dbReference>
<comment type="pathway">
    <text evidence="2">Protein modification; protein glycosylation.</text>
</comment>
<evidence type="ECO:0000256" key="1">
    <source>
        <dbReference type="ARBA" id="ARBA00004477"/>
    </source>
</evidence>
<protein>
    <recommendedName>
        <fullName evidence="8 10">Man(5)GlcNAc(2)-PP-dolichol translocation protein RFT1</fullName>
    </recommendedName>
</protein>